<dbReference type="InterPro" id="IPR035979">
    <property type="entry name" value="RBD_domain_sf"/>
</dbReference>
<dbReference type="SUPFAM" id="SSF54928">
    <property type="entry name" value="RNA-binding domain, RBD"/>
    <property type="match status" value="1"/>
</dbReference>
<evidence type="ECO:0000256" key="8">
    <source>
        <dbReference type="SAM" id="MobiDB-lite"/>
    </source>
</evidence>
<gene>
    <name evidence="10" type="ORF">CVT24_002329</name>
</gene>
<dbReference type="SMART" id="SM00360">
    <property type="entry name" value="RRM"/>
    <property type="match status" value="1"/>
</dbReference>
<dbReference type="InterPro" id="IPR000504">
    <property type="entry name" value="RRM_dom"/>
</dbReference>
<organism evidence="10 11">
    <name type="scientific">Panaeolus cyanescens</name>
    <dbReference type="NCBI Taxonomy" id="181874"/>
    <lineage>
        <taxon>Eukaryota</taxon>
        <taxon>Fungi</taxon>
        <taxon>Dikarya</taxon>
        <taxon>Basidiomycota</taxon>
        <taxon>Agaricomycotina</taxon>
        <taxon>Agaricomycetes</taxon>
        <taxon>Agaricomycetidae</taxon>
        <taxon>Agaricales</taxon>
        <taxon>Agaricineae</taxon>
        <taxon>Galeropsidaceae</taxon>
        <taxon>Panaeolus</taxon>
    </lineage>
</organism>
<dbReference type="EMBL" id="NHTK01001139">
    <property type="protein sequence ID" value="PPR02851.1"/>
    <property type="molecule type" value="Genomic_DNA"/>
</dbReference>
<evidence type="ECO:0000256" key="6">
    <source>
        <dbReference type="ARBA" id="ARBA00023242"/>
    </source>
</evidence>
<dbReference type="GO" id="GO:0000463">
    <property type="term" value="P:maturation of LSU-rRNA from tricistronic rRNA transcript (SSU-rRNA, 5.8S rRNA, LSU-rRNA)"/>
    <property type="evidence" value="ECO:0007669"/>
    <property type="project" value="TreeGrafter"/>
</dbReference>
<feature type="domain" description="RRM" evidence="9">
    <location>
        <begin position="388"/>
        <end position="491"/>
    </location>
</feature>
<dbReference type="AlphaFoldDB" id="A0A409YIJ5"/>
<proteinExistence type="inferred from homology"/>
<dbReference type="InParanoid" id="A0A409YIJ5"/>
<evidence type="ECO:0000259" key="9">
    <source>
        <dbReference type="PROSITE" id="PS50102"/>
    </source>
</evidence>
<dbReference type="GO" id="GO:0005730">
    <property type="term" value="C:nucleolus"/>
    <property type="evidence" value="ECO:0007669"/>
    <property type="project" value="UniProtKB-SubCell"/>
</dbReference>
<keyword evidence="6" id="KW-0539">Nucleus</keyword>
<evidence type="ECO:0000256" key="2">
    <source>
        <dbReference type="ARBA" id="ARBA00004604"/>
    </source>
</evidence>
<reference evidence="10 11" key="1">
    <citation type="journal article" date="2018" name="Evol. Lett.">
        <title>Horizontal gene cluster transfer increased hallucinogenic mushroom diversity.</title>
        <authorList>
            <person name="Reynolds H.T."/>
            <person name="Vijayakumar V."/>
            <person name="Gluck-Thaler E."/>
            <person name="Korotkin H.B."/>
            <person name="Matheny P.B."/>
            <person name="Slot J.C."/>
        </authorList>
    </citation>
    <scope>NUCLEOTIDE SEQUENCE [LARGE SCALE GENOMIC DNA]</scope>
    <source>
        <strain evidence="10 11">2629</strain>
    </source>
</reference>
<protein>
    <recommendedName>
        <fullName evidence="4">Nucleolar protein 12</fullName>
    </recommendedName>
</protein>
<feature type="compositionally biased region" description="Basic and acidic residues" evidence="8">
    <location>
        <begin position="250"/>
        <end position="283"/>
    </location>
</feature>
<dbReference type="FunCoup" id="A0A409YIJ5">
    <property type="interactions" value="273"/>
</dbReference>
<evidence type="ECO:0000256" key="5">
    <source>
        <dbReference type="ARBA" id="ARBA00022884"/>
    </source>
</evidence>
<feature type="region of interest" description="Disordered" evidence="8">
    <location>
        <begin position="25"/>
        <end position="186"/>
    </location>
</feature>
<feature type="region of interest" description="Disordered" evidence="8">
    <location>
        <begin position="229"/>
        <end position="283"/>
    </location>
</feature>
<comment type="subcellular location">
    <subcellularLocation>
        <location evidence="2">Nucleus</location>
        <location evidence="2">Nucleolus</location>
    </subcellularLocation>
</comment>
<feature type="compositionally biased region" description="Basic and acidic residues" evidence="8">
    <location>
        <begin position="542"/>
        <end position="552"/>
    </location>
</feature>
<feature type="compositionally biased region" description="Basic and acidic residues" evidence="8">
    <location>
        <begin position="113"/>
        <end position="125"/>
    </location>
</feature>
<evidence type="ECO:0000256" key="1">
    <source>
        <dbReference type="ARBA" id="ARBA00002475"/>
    </source>
</evidence>
<dbReference type="Proteomes" id="UP000284842">
    <property type="component" value="Unassembled WGS sequence"/>
</dbReference>
<evidence type="ECO:0000256" key="3">
    <source>
        <dbReference type="ARBA" id="ARBA00007077"/>
    </source>
</evidence>
<name>A0A409YIJ5_9AGAR</name>
<comment type="similarity">
    <text evidence="3">Belongs to the RRM RBM34 family.</text>
</comment>
<dbReference type="PANTHER" id="PTHR23236">
    <property type="entry name" value="EUKARYOTIC TRANSLATION INITIATION FACTOR 4B/4H"/>
    <property type="match status" value="1"/>
</dbReference>
<comment type="function">
    <text evidence="1">Involved in pre-25S rRNA processing.</text>
</comment>
<keyword evidence="11" id="KW-1185">Reference proteome</keyword>
<feature type="compositionally biased region" description="Basic and acidic residues" evidence="8">
    <location>
        <begin position="148"/>
        <end position="161"/>
    </location>
</feature>
<feature type="region of interest" description="Disordered" evidence="8">
    <location>
        <begin position="542"/>
        <end position="582"/>
    </location>
</feature>
<sequence>MSLSTLLLASAPGIDTELDSLFKSSVSLAPNPAPPSPGPSKIQEFHGKKRKQTDEKESSSKTSKRTKTSDKATLKNAHSVDNTPKSPVKDKKTKEKKGKGKEKELQPITDAADVEHAETKEKSGETESLVQPHSEADADNEEEDDEVDLTKLVHESLDPKAKSSRKAKTKVVPEDETPERRNQRTIFIGNLPLEVASKRPLSKQLQRHIISFVPSAKVESIRFRSIPFQAPTAKLPTSDDEDSGKPSKKPSKEPRAHDKERTSAWRSKVDQQDEESVKKDEKRYLTPGQKKKVAYINQEFHTTADTVNAYIVFAHPPNTENRPANLPPLPPVLDPYEAARLAVEKADGTIFMERMIRVDLVSKDKRFAPDTAKEGDKASAIVTEDPKLSVFVGNLDFASKEEDLRVFFEGIVAGERGPPDVALKGEAEGDPQKPLTWVTRVRIVRDKDTQLGKGFAYVQFADRVCVDELLALDQDKLKFAKRKLRVQRCKTLPGSSHSIPINTGSTKEKAGSSVARPVVVVPKGNPQLGAALVGLSKEERKKVKSTDADRVARRLAKKKARNAMKPSTKPIKSGKERKRVRS</sequence>
<evidence type="ECO:0000256" key="7">
    <source>
        <dbReference type="PROSITE-ProRule" id="PRU00176"/>
    </source>
</evidence>
<dbReference type="InterPro" id="IPR012677">
    <property type="entry name" value="Nucleotide-bd_a/b_plait_sf"/>
</dbReference>
<evidence type="ECO:0000313" key="10">
    <source>
        <dbReference type="EMBL" id="PPR02851.1"/>
    </source>
</evidence>
<dbReference type="GO" id="GO:0019843">
    <property type="term" value="F:rRNA binding"/>
    <property type="evidence" value="ECO:0007669"/>
    <property type="project" value="TreeGrafter"/>
</dbReference>
<evidence type="ECO:0000313" key="11">
    <source>
        <dbReference type="Proteomes" id="UP000284842"/>
    </source>
</evidence>
<feature type="compositionally biased region" description="Basic residues" evidence="8">
    <location>
        <begin position="553"/>
        <end position="562"/>
    </location>
</feature>
<comment type="caution">
    <text evidence="10">The sequence shown here is derived from an EMBL/GenBank/DDBJ whole genome shotgun (WGS) entry which is preliminary data.</text>
</comment>
<dbReference type="PANTHER" id="PTHR23236:SF25">
    <property type="entry name" value="RNA-BINDING PROTEIN 34"/>
    <property type="match status" value="1"/>
</dbReference>
<accession>A0A409YIJ5</accession>
<dbReference type="STRING" id="181874.A0A409YIJ5"/>
<evidence type="ECO:0000256" key="4">
    <source>
        <dbReference type="ARBA" id="ARBA00015520"/>
    </source>
</evidence>
<keyword evidence="5 7" id="KW-0694">RNA-binding</keyword>
<dbReference type="PROSITE" id="PS50102">
    <property type="entry name" value="RRM"/>
    <property type="match status" value="1"/>
</dbReference>
<dbReference type="Gene3D" id="3.30.70.330">
    <property type="match status" value="1"/>
</dbReference>
<dbReference type="OrthoDB" id="442677at2759"/>
<feature type="compositionally biased region" description="Acidic residues" evidence="8">
    <location>
        <begin position="137"/>
        <end position="147"/>
    </location>
</feature>